<sequence length="118" mass="13373">MDSIEKLKVALKAALDKKAEDPTILDLRGLTTLADYFLIVSATSDTHARTIADEVEQKLKENGILPVNVEGYDQANWILIDYGDLIVHVFRPETRETYSLETLWMDAPRIEPSELINE</sequence>
<keyword evidence="2" id="KW-0678">Repressor</keyword>
<comment type="subcellular location">
    <subcellularLocation>
        <location evidence="2">Cytoplasm</location>
    </subcellularLocation>
</comment>
<dbReference type="HAMAP" id="MF_01477">
    <property type="entry name" value="Iojap_RsfS"/>
    <property type="match status" value="1"/>
</dbReference>
<comment type="subunit">
    <text evidence="2">Interacts with ribosomal protein uL14 (rplN).</text>
</comment>
<dbReference type="NCBIfam" id="TIGR00090">
    <property type="entry name" value="rsfS_iojap_ybeB"/>
    <property type="match status" value="1"/>
</dbReference>
<evidence type="ECO:0000313" key="3">
    <source>
        <dbReference type="EMBL" id="SMP10558.1"/>
    </source>
</evidence>
<comment type="function">
    <text evidence="2">Functions as a ribosomal silencing factor. Interacts with ribosomal protein uL14 (rplN), blocking formation of intersubunit bridge B8. Prevents association of the 30S and 50S ribosomal subunits and the formation of functional ribosomes, thus repressing translation.</text>
</comment>
<accession>A0ABY1NIM4</accession>
<proteinExistence type="inferred from homology"/>
<dbReference type="InterPro" id="IPR043519">
    <property type="entry name" value="NT_sf"/>
</dbReference>
<organism evidence="3 4">
    <name type="scientific">Desulfurobacterium pacificum</name>
    <dbReference type="NCBI Taxonomy" id="240166"/>
    <lineage>
        <taxon>Bacteria</taxon>
        <taxon>Pseudomonadati</taxon>
        <taxon>Aquificota</taxon>
        <taxon>Aquificia</taxon>
        <taxon>Desulfurobacteriales</taxon>
        <taxon>Desulfurobacteriaceae</taxon>
        <taxon>Desulfurobacterium</taxon>
    </lineage>
</organism>
<dbReference type="PANTHER" id="PTHR21043">
    <property type="entry name" value="IOJAP SUPERFAMILY ORTHOLOG"/>
    <property type="match status" value="1"/>
</dbReference>
<evidence type="ECO:0000256" key="2">
    <source>
        <dbReference type="HAMAP-Rule" id="MF_01477"/>
    </source>
</evidence>
<keyword evidence="2" id="KW-0810">Translation regulation</keyword>
<dbReference type="InterPro" id="IPR004394">
    <property type="entry name" value="Iojap/RsfS/C7orf30"/>
</dbReference>
<keyword evidence="4" id="KW-1185">Reference proteome</keyword>
<protein>
    <recommendedName>
        <fullName evidence="2">Ribosomal silencing factor RsfS</fullName>
    </recommendedName>
</protein>
<reference evidence="3 4" key="1">
    <citation type="submission" date="2017-05" db="EMBL/GenBank/DDBJ databases">
        <authorList>
            <person name="Varghese N."/>
            <person name="Submissions S."/>
        </authorList>
    </citation>
    <scope>NUCLEOTIDE SEQUENCE [LARGE SCALE GENOMIC DNA]</scope>
    <source>
        <strain evidence="3 4">DSM 15522</strain>
    </source>
</reference>
<dbReference type="EMBL" id="FXUB01000002">
    <property type="protein sequence ID" value="SMP10558.1"/>
    <property type="molecule type" value="Genomic_DNA"/>
</dbReference>
<gene>
    <name evidence="2" type="primary">rsfS</name>
    <name evidence="3" type="ORF">SAMN06265339_0821</name>
</gene>
<evidence type="ECO:0000256" key="1">
    <source>
        <dbReference type="ARBA" id="ARBA00010574"/>
    </source>
</evidence>
<dbReference type="RefSeq" id="WP_283400308.1">
    <property type="nucleotide sequence ID" value="NZ_FXUB01000002.1"/>
</dbReference>
<keyword evidence="2" id="KW-0963">Cytoplasm</keyword>
<dbReference type="Proteomes" id="UP001157911">
    <property type="component" value="Unassembled WGS sequence"/>
</dbReference>
<evidence type="ECO:0000313" key="4">
    <source>
        <dbReference type="Proteomes" id="UP001157911"/>
    </source>
</evidence>
<dbReference type="Gene3D" id="3.30.460.10">
    <property type="entry name" value="Beta Polymerase, domain 2"/>
    <property type="match status" value="1"/>
</dbReference>
<comment type="similarity">
    <text evidence="1 2">Belongs to the Iojap/RsfS family.</text>
</comment>
<comment type="caution">
    <text evidence="3">The sequence shown here is derived from an EMBL/GenBank/DDBJ whole genome shotgun (WGS) entry which is preliminary data.</text>
</comment>
<dbReference type="SUPFAM" id="SSF81301">
    <property type="entry name" value="Nucleotidyltransferase"/>
    <property type="match status" value="1"/>
</dbReference>
<dbReference type="PANTHER" id="PTHR21043:SF0">
    <property type="entry name" value="MITOCHONDRIAL ASSEMBLY OF RIBOSOMAL LARGE SUBUNIT PROTEIN 1"/>
    <property type="match status" value="1"/>
</dbReference>
<dbReference type="Pfam" id="PF02410">
    <property type="entry name" value="RsfS"/>
    <property type="match status" value="1"/>
</dbReference>
<name>A0ABY1NIM4_9BACT</name>